<organism evidence="1 2">
    <name type="scientific">Legionella norrlandica</name>
    <dbReference type="NCBI Taxonomy" id="1498499"/>
    <lineage>
        <taxon>Bacteria</taxon>
        <taxon>Pseudomonadati</taxon>
        <taxon>Pseudomonadota</taxon>
        <taxon>Gammaproteobacteria</taxon>
        <taxon>Legionellales</taxon>
        <taxon>Legionellaceae</taxon>
        <taxon>Legionella</taxon>
    </lineage>
</organism>
<proteinExistence type="predicted"/>
<dbReference type="Pfam" id="PF09475">
    <property type="entry name" value="Dot_icm_IcmQ"/>
    <property type="match status" value="1"/>
</dbReference>
<dbReference type="OrthoDB" id="5645338at2"/>
<keyword evidence="2" id="KW-1185">Reference proteome</keyword>
<protein>
    <submittedName>
        <fullName evidence="1">Phosphoesterase</fullName>
    </submittedName>
</protein>
<name>A0A0A2SN54_9GAMM</name>
<dbReference type="InterPro" id="IPR043089">
    <property type="entry name" value="Dot_Icm_IcmQ_C"/>
</dbReference>
<sequence>MKDQLSDEQKEAILKALNDAIEKGPWDKSNFLRAIGKKLVSIRDRFLRRIGASSQAKLRAESHLANRIALRSGQQEIYISLYSSDGSNLQSWEKILYSLPRQIISRPIYADEEDVKAILKTKENKQNEAYAAVYINQTDILPLSPDKAPVDKLGKTLLSLKDKSISLDNISRFVHISGVYRYVNGRLTKSN</sequence>
<dbReference type="STRING" id="1498499.EP47_08425"/>
<gene>
    <name evidence="1" type="ORF">EP47_08425</name>
</gene>
<evidence type="ECO:0000313" key="2">
    <source>
        <dbReference type="Proteomes" id="UP000054422"/>
    </source>
</evidence>
<dbReference type="Proteomes" id="UP000054422">
    <property type="component" value="Unassembled WGS sequence"/>
</dbReference>
<dbReference type="NCBIfam" id="TIGR02527">
    <property type="entry name" value="dot_icm_IcmQ"/>
    <property type="match status" value="1"/>
</dbReference>
<evidence type="ECO:0000313" key="1">
    <source>
        <dbReference type="EMBL" id="KGP62555.1"/>
    </source>
</evidence>
<dbReference type="Gene3D" id="3.20.170.50">
    <property type="entry name" value="Dot/Icm secretion system IcmQ, C-terminal domain"/>
    <property type="match status" value="1"/>
</dbReference>
<dbReference type="InterPro" id="IPR013365">
    <property type="entry name" value="Dot_Icm_IcmQ"/>
</dbReference>
<dbReference type="AlphaFoldDB" id="A0A0A2SN54"/>
<dbReference type="Gene3D" id="1.20.5.420">
    <property type="entry name" value="Immunoglobulin FC, subunit C"/>
    <property type="match status" value="1"/>
</dbReference>
<comment type="caution">
    <text evidence="1">The sequence shown here is derived from an EMBL/GenBank/DDBJ whole genome shotgun (WGS) entry which is preliminary data.</text>
</comment>
<reference evidence="1 2" key="1">
    <citation type="submission" date="2014-05" db="EMBL/GenBank/DDBJ databases">
        <authorList>
            <person name="Rizzardi K."/>
            <person name="Winiecka-Krusnell J."/>
            <person name="Ramliden M."/>
            <person name="Alm E."/>
            <person name="Andersson S."/>
            <person name="Byfors S."/>
        </authorList>
    </citation>
    <scope>NUCLEOTIDE SEQUENCE [LARGE SCALE GENOMIC DNA]</scope>
    <source>
        <strain evidence="1 2">LEGN</strain>
    </source>
</reference>
<dbReference type="RefSeq" id="WP_035890854.1">
    <property type="nucleotide sequence ID" value="NZ_JNCF01000057.1"/>
</dbReference>
<dbReference type="EMBL" id="JNCF01000057">
    <property type="protein sequence ID" value="KGP62555.1"/>
    <property type="molecule type" value="Genomic_DNA"/>
</dbReference>
<accession>A0A0A2SN54</accession>